<evidence type="ECO:0000259" key="3">
    <source>
        <dbReference type="Pfam" id="PF02709"/>
    </source>
</evidence>
<proteinExistence type="predicted"/>
<dbReference type="GO" id="GO:0016740">
    <property type="term" value="F:transferase activity"/>
    <property type="evidence" value="ECO:0007669"/>
    <property type="project" value="UniProtKB-KW"/>
</dbReference>
<dbReference type="AlphaFoldDB" id="A0AAJ1QFY9"/>
<dbReference type="RefSeq" id="WP_159154760.1">
    <property type="nucleotide sequence ID" value="NZ_CP013210.1"/>
</dbReference>
<accession>A0AAJ1QFY9</accession>
<sequence length="266" mass="30884">MSILLSVIIVNYNGKDYLDNCIQSIYNQFSTKNIEIIIVDNNSTDQSVAFIKNRYKDIVLIESKQNLGFGKGNNLGVKNAQGKYILLLNNDTILLDKIDDCITYLEDNHDVGVIGINMLNAKKEYLLAAGNFPNVLNLIRFKKLFKSTPEFISGNFSQKYYDVDWLTGSFLMMKRNVYQQINGFDEDYFMYVEDIDICKKIASINLKRIFIANKSYIHFVGFNREKNKFIIEGLKIYIKKHHKNFFENRILSCALILSKVIKFIKK</sequence>
<dbReference type="Pfam" id="PF00535">
    <property type="entry name" value="Glycos_transf_2"/>
    <property type="match status" value="1"/>
</dbReference>
<dbReference type="Pfam" id="PF02709">
    <property type="entry name" value="Glyco_transf_7C"/>
    <property type="match status" value="1"/>
</dbReference>
<feature type="domain" description="Glycosyltransferase 2-like" evidence="2">
    <location>
        <begin position="6"/>
        <end position="156"/>
    </location>
</feature>
<dbReference type="InterPro" id="IPR029044">
    <property type="entry name" value="Nucleotide-diphossugar_trans"/>
</dbReference>
<keyword evidence="1" id="KW-0808">Transferase</keyword>
<dbReference type="SUPFAM" id="SSF53448">
    <property type="entry name" value="Nucleotide-diphospho-sugar transferases"/>
    <property type="match status" value="1"/>
</dbReference>
<dbReference type="InterPro" id="IPR027791">
    <property type="entry name" value="Galactosyl_T_C"/>
</dbReference>
<dbReference type="Gene3D" id="3.90.550.10">
    <property type="entry name" value="Spore Coat Polysaccharide Biosynthesis Protein SpsA, Chain A"/>
    <property type="match status" value="1"/>
</dbReference>
<evidence type="ECO:0000313" key="5">
    <source>
        <dbReference type="Proteomes" id="UP001170959"/>
    </source>
</evidence>
<dbReference type="PANTHER" id="PTHR43179:SF7">
    <property type="entry name" value="RHAMNOSYLTRANSFERASE WBBL"/>
    <property type="match status" value="1"/>
</dbReference>
<dbReference type="PANTHER" id="PTHR43179">
    <property type="entry name" value="RHAMNOSYLTRANSFERASE WBBL"/>
    <property type="match status" value="1"/>
</dbReference>
<gene>
    <name evidence="4" type="ORF">HX001_12825</name>
</gene>
<dbReference type="EMBL" id="JACAGJ010000006">
    <property type="protein sequence ID" value="MDM1073366.1"/>
    <property type="molecule type" value="Genomic_DNA"/>
</dbReference>
<reference evidence="4" key="2">
    <citation type="journal article" date="2022" name="Sci. Total Environ.">
        <title>Prevalence, transmission, and molecular epidemiology of tet(X)-positive bacteria among humans, animals, and environmental niches in China: An epidemiological, and genomic-based study.</title>
        <authorList>
            <person name="Dong N."/>
            <person name="Zeng Y."/>
            <person name="Cai C."/>
            <person name="Sun C."/>
            <person name="Lu J."/>
            <person name="Liu C."/>
            <person name="Zhou H."/>
            <person name="Sun Q."/>
            <person name="Shu L."/>
            <person name="Wang H."/>
            <person name="Wang Y."/>
            <person name="Wang S."/>
            <person name="Wu C."/>
            <person name="Chan E.W."/>
            <person name="Chen G."/>
            <person name="Shen Z."/>
            <person name="Chen S."/>
            <person name="Zhang R."/>
        </authorList>
    </citation>
    <scope>NUCLEOTIDE SEQUENCE</scope>
    <source>
        <strain evidence="4">R655-4</strain>
    </source>
</reference>
<dbReference type="InterPro" id="IPR001173">
    <property type="entry name" value="Glyco_trans_2-like"/>
</dbReference>
<evidence type="ECO:0000256" key="1">
    <source>
        <dbReference type="ARBA" id="ARBA00022679"/>
    </source>
</evidence>
<dbReference type="CDD" id="cd04186">
    <property type="entry name" value="GT_2_like_c"/>
    <property type="match status" value="1"/>
</dbReference>
<reference evidence="4" key="1">
    <citation type="submission" date="2020-06" db="EMBL/GenBank/DDBJ databases">
        <authorList>
            <person name="Dong N."/>
        </authorList>
    </citation>
    <scope>NUCLEOTIDE SEQUENCE</scope>
    <source>
        <strain evidence="4">R655-4</strain>
    </source>
</reference>
<comment type="caution">
    <text evidence="4">The sequence shown here is derived from an EMBL/GenBank/DDBJ whole genome shotgun (WGS) entry which is preliminary data.</text>
</comment>
<protein>
    <submittedName>
        <fullName evidence="4">Glycosyltransferase family 2 protein</fullName>
    </submittedName>
</protein>
<name>A0AAJ1QFY9_9FLAO</name>
<feature type="domain" description="Galactosyltransferase C-terminal" evidence="3">
    <location>
        <begin position="159"/>
        <end position="210"/>
    </location>
</feature>
<dbReference type="Proteomes" id="UP001170959">
    <property type="component" value="Unassembled WGS sequence"/>
</dbReference>
<evidence type="ECO:0000259" key="2">
    <source>
        <dbReference type="Pfam" id="PF00535"/>
    </source>
</evidence>
<organism evidence="4 5">
    <name type="scientific">Empedobacter brevis</name>
    <dbReference type="NCBI Taxonomy" id="247"/>
    <lineage>
        <taxon>Bacteria</taxon>
        <taxon>Pseudomonadati</taxon>
        <taxon>Bacteroidota</taxon>
        <taxon>Flavobacteriia</taxon>
        <taxon>Flavobacteriales</taxon>
        <taxon>Weeksellaceae</taxon>
        <taxon>Empedobacter</taxon>
    </lineage>
</organism>
<evidence type="ECO:0000313" key="4">
    <source>
        <dbReference type="EMBL" id="MDM1073366.1"/>
    </source>
</evidence>